<dbReference type="AlphaFoldDB" id="X1T279"/>
<reference evidence="1" key="1">
    <citation type="journal article" date="2014" name="Front. Microbiol.">
        <title>High frequency of phylogenetically diverse reductive dehalogenase-homologous genes in deep subseafloor sedimentary metagenomes.</title>
        <authorList>
            <person name="Kawai M."/>
            <person name="Futagami T."/>
            <person name="Toyoda A."/>
            <person name="Takaki Y."/>
            <person name="Nishi S."/>
            <person name="Hori S."/>
            <person name="Arai W."/>
            <person name="Tsubouchi T."/>
            <person name="Morono Y."/>
            <person name="Uchiyama I."/>
            <person name="Ito T."/>
            <person name="Fujiyama A."/>
            <person name="Inagaki F."/>
            <person name="Takami H."/>
        </authorList>
    </citation>
    <scope>NUCLEOTIDE SEQUENCE</scope>
    <source>
        <strain evidence="1">Expedition CK06-06</strain>
    </source>
</reference>
<gene>
    <name evidence="1" type="ORF">S12H4_41218</name>
</gene>
<comment type="caution">
    <text evidence="1">The sequence shown here is derived from an EMBL/GenBank/DDBJ whole genome shotgun (WGS) entry which is preliminary data.</text>
</comment>
<accession>X1T279</accession>
<organism evidence="1">
    <name type="scientific">marine sediment metagenome</name>
    <dbReference type="NCBI Taxonomy" id="412755"/>
    <lineage>
        <taxon>unclassified sequences</taxon>
        <taxon>metagenomes</taxon>
        <taxon>ecological metagenomes</taxon>
    </lineage>
</organism>
<sequence>GLVCAWLLITRVILSPNMVSYDDRNFSPSAVDNYVYQQAQLLKQRLNDPPDQLEPYKPKAGEFLALLDSSINNVDTTLWPAVPYELGVDAGVAGVYNLPRIGEVNDVAIEYIRAVAYVPIDPVTPENSYDKAGNDSDYFRIGIGAVIKAQ</sequence>
<name>X1T279_9ZZZZ</name>
<dbReference type="EMBL" id="BARW01025091">
    <property type="protein sequence ID" value="GAI99427.1"/>
    <property type="molecule type" value="Genomic_DNA"/>
</dbReference>
<protein>
    <submittedName>
        <fullName evidence="1">Uncharacterized protein</fullName>
    </submittedName>
</protein>
<evidence type="ECO:0000313" key="1">
    <source>
        <dbReference type="EMBL" id="GAI99427.1"/>
    </source>
</evidence>
<feature type="non-terminal residue" evidence="1">
    <location>
        <position position="1"/>
    </location>
</feature>
<proteinExistence type="predicted"/>